<name>A0A1I3ZXT3_9GAMM</name>
<dbReference type="RefSeq" id="WP_091714529.1">
    <property type="nucleotide sequence ID" value="NZ_FOSH01000012.1"/>
</dbReference>
<protein>
    <submittedName>
        <fullName evidence="1">Uncharacterized protein</fullName>
    </submittedName>
</protein>
<proteinExistence type="predicted"/>
<reference evidence="2" key="1">
    <citation type="submission" date="2016-10" db="EMBL/GenBank/DDBJ databases">
        <authorList>
            <person name="Varghese N."/>
            <person name="Submissions S."/>
        </authorList>
    </citation>
    <scope>NUCLEOTIDE SEQUENCE [LARGE SCALE GENOMIC DNA]</scope>
    <source>
        <strain evidence="2">DSM 11578</strain>
    </source>
</reference>
<dbReference type="OrthoDB" id="1074493at2"/>
<dbReference type="STRING" id="45496.SAMN04488079_11275"/>
<organism evidence="1 2">
    <name type="scientific">Methylophaga sulfidovorans</name>
    <dbReference type="NCBI Taxonomy" id="45496"/>
    <lineage>
        <taxon>Bacteria</taxon>
        <taxon>Pseudomonadati</taxon>
        <taxon>Pseudomonadota</taxon>
        <taxon>Gammaproteobacteria</taxon>
        <taxon>Thiotrichales</taxon>
        <taxon>Piscirickettsiaceae</taxon>
        <taxon>Methylophaga</taxon>
    </lineage>
</organism>
<evidence type="ECO:0000313" key="2">
    <source>
        <dbReference type="Proteomes" id="UP000198924"/>
    </source>
</evidence>
<evidence type="ECO:0000313" key="1">
    <source>
        <dbReference type="EMBL" id="SFK48863.1"/>
    </source>
</evidence>
<sequence>MNSELRSKLIKVALEWQDRYGVAPQITTPLSEYDAAMLVGMPEQEYSDFMQDITAVNRGSDFVYKNIRYQVKGNRPSGKPGSKVTMVPKATNYEWDKLIWVLYDKYYVILEAWLWDVEEYKEKFHSIKRLSPNHYREGKQLA</sequence>
<dbReference type="Proteomes" id="UP000198924">
    <property type="component" value="Unassembled WGS sequence"/>
</dbReference>
<dbReference type="AlphaFoldDB" id="A0A1I3ZXT3"/>
<keyword evidence="2" id="KW-1185">Reference proteome</keyword>
<dbReference type="EMBL" id="FOSH01000012">
    <property type="protein sequence ID" value="SFK48863.1"/>
    <property type="molecule type" value="Genomic_DNA"/>
</dbReference>
<gene>
    <name evidence="1" type="ORF">SAMN04488079_11275</name>
</gene>
<accession>A0A1I3ZXT3</accession>